<evidence type="ECO:0000313" key="1">
    <source>
        <dbReference type="EMBL" id="KAF9750471.1"/>
    </source>
</evidence>
<reference evidence="1" key="1">
    <citation type="submission" date="2020-10" db="EMBL/GenBank/DDBJ databases">
        <title>High-Quality Genome Resource of Clonostachys rosea strain S41 by Oxford Nanopore Long-Read Sequencing.</title>
        <authorList>
            <person name="Wang H."/>
        </authorList>
    </citation>
    <scope>NUCLEOTIDE SEQUENCE</scope>
    <source>
        <strain evidence="1">S41</strain>
    </source>
</reference>
<comment type="caution">
    <text evidence="1">The sequence shown here is derived from an EMBL/GenBank/DDBJ whole genome shotgun (WGS) entry which is preliminary data.</text>
</comment>
<proteinExistence type="predicted"/>
<dbReference type="AlphaFoldDB" id="A0A8H7N7D3"/>
<dbReference type="EMBL" id="JADCTT010000006">
    <property type="protein sequence ID" value="KAF9750471.1"/>
    <property type="molecule type" value="Genomic_DNA"/>
</dbReference>
<accession>A0A8H7N7D3</accession>
<gene>
    <name evidence="1" type="ORF">IM811_014691</name>
</gene>
<sequence>MKENEETPSCRLSPWSLSHPAICYPPPLPPQQLDAIAVHPMDVGMRPIANPSVDCSSSSFSASHVVGVFMAPLSGGARPSDVGIRPGSRPTMIVSYQRRGVHECEISRV</sequence>
<organism evidence="1 2">
    <name type="scientific">Bionectria ochroleuca</name>
    <name type="common">Gliocladium roseum</name>
    <dbReference type="NCBI Taxonomy" id="29856"/>
    <lineage>
        <taxon>Eukaryota</taxon>
        <taxon>Fungi</taxon>
        <taxon>Dikarya</taxon>
        <taxon>Ascomycota</taxon>
        <taxon>Pezizomycotina</taxon>
        <taxon>Sordariomycetes</taxon>
        <taxon>Hypocreomycetidae</taxon>
        <taxon>Hypocreales</taxon>
        <taxon>Bionectriaceae</taxon>
        <taxon>Clonostachys</taxon>
    </lineage>
</organism>
<dbReference type="Proteomes" id="UP000616885">
    <property type="component" value="Unassembled WGS sequence"/>
</dbReference>
<name>A0A8H7N7D3_BIOOC</name>
<protein>
    <submittedName>
        <fullName evidence="1">Uncharacterized protein</fullName>
    </submittedName>
</protein>
<evidence type="ECO:0000313" key="2">
    <source>
        <dbReference type="Proteomes" id="UP000616885"/>
    </source>
</evidence>